<accession>A0ABD3RR86</accession>
<name>A0ABD3RR86_9LAMI</name>
<sequence>MNLIKKQRNGGGGGQTSNESVSYFEHLPKPLCQEIFVRIPARDIMHCKLVCKPWYKILGQPSFAILYAKRSPFSTIIVRAVIYSRKPQLGLNNLILPGIPWKSNEVWYLVEFSNNGDFVWTGFKPTLPASLIENSTFDVSSSCNGLLCLTVHTPALDIVCISNPVLGECFALPQHEKDQPGDYVKSRYILGFVPSMNRFKVVRIVCERGEDRITKCEILTIGVDNTWRGLENVFISYPYWEKTMLCHYGVLHWIPRVDTSCGVYTFDLAEEKRGLILNPPGVGVNWRTMILKLYGNQLCLVDNSDQTQITIWTMKESWTKDVVLKSWFPSGMTGNSLEIALVGKSRNGDMFFLTSDSTFYKVTDKTCSEIGVLLVESDTGSLELYEPSFLSLKEFMVKGTQE</sequence>
<reference evidence="2 3" key="1">
    <citation type="submission" date="2024-12" db="EMBL/GenBank/DDBJ databases">
        <title>The unique morphological basis and parallel evolutionary history of personate flowers in Penstemon.</title>
        <authorList>
            <person name="Depatie T.H."/>
            <person name="Wessinger C.A."/>
        </authorList>
    </citation>
    <scope>NUCLEOTIDE SEQUENCE [LARGE SCALE GENOMIC DNA]</scope>
    <source>
        <strain evidence="2">WTNN_2</strain>
        <tissue evidence="2">Leaf</tissue>
    </source>
</reference>
<dbReference type="InterPro" id="IPR036047">
    <property type="entry name" value="F-box-like_dom_sf"/>
</dbReference>
<dbReference type="Proteomes" id="UP001634393">
    <property type="component" value="Unassembled WGS sequence"/>
</dbReference>
<dbReference type="Pfam" id="PF12937">
    <property type="entry name" value="F-box-like"/>
    <property type="match status" value="1"/>
</dbReference>
<dbReference type="PANTHER" id="PTHR31111">
    <property type="entry name" value="BNAA05G37150D PROTEIN-RELATED"/>
    <property type="match status" value="1"/>
</dbReference>
<organism evidence="2 3">
    <name type="scientific">Penstemon smallii</name>
    <dbReference type="NCBI Taxonomy" id="265156"/>
    <lineage>
        <taxon>Eukaryota</taxon>
        <taxon>Viridiplantae</taxon>
        <taxon>Streptophyta</taxon>
        <taxon>Embryophyta</taxon>
        <taxon>Tracheophyta</taxon>
        <taxon>Spermatophyta</taxon>
        <taxon>Magnoliopsida</taxon>
        <taxon>eudicotyledons</taxon>
        <taxon>Gunneridae</taxon>
        <taxon>Pentapetalae</taxon>
        <taxon>asterids</taxon>
        <taxon>lamiids</taxon>
        <taxon>Lamiales</taxon>
        <taxon>Plantaginaceae</taxon>
        <taxon>Cheloneae</taxon>
        <taxon>Penstemon</taxon>
    </lineage>
</organism>
<feature type="domain" description="F-box" evidence="1">
    <location>
        <begin position="21"/>
        <end position="70"/>
    </location>
</feature>
<dbReference type="Pfam" id="PF08268">
    <property type="entry name" value="FBA_3"/>
    <property type="match status" value="1"/>
</dbReference>
<dbReference type="InterPro" id="IPR017451">
    <property type="entry name" value="F-box-assoc_interact_dom"/>
</dbReference>
<dbReference type="InterPro" id="IPR013187">
    <property type="entry name" value="F-box-assoc_dom_typ3"/>
</dbReference>
<evidence type="ECO:0000313" key="2">
    <source>
        <dbReference type="EMBL" id="KAL3814461.1"/>
    </source>
</evidence>
<proteinExistence type="predicted"/>
<gene>
    <name evidence="2" type="ORF">ACJIZ3_015729</name>
</gene>
<dbReference type="NCBIfam" id="TIGR01640">
    <property type="entry name" value="F_box_assoc_1"/>
    <property type="match status" value="1"/>
</dbReference>
<evidence type="ECO:0000259" key="1">
    <source>
        <dbReference type="PROSITE" id="PS50181"/>
    </source>
</evidence>
<dbReference type="SUPFAM" id="SSF81383">
    <property type="entry name" value="F-box domain"/>
    <property type="match status" value="1"/>
</dbReference>
<dbReference type="PROSITE" id="PS50181">
    <property type="entry name" value="FBOX"/>
    <property type="match status" value="1"/>
</dbReference>
<dbReference type="AlphaFoldDB" id="A0ABD3RR86"/>
<evidence type="ECO:0000313" key="3">
    <source>
        <dbReference type="Proteomes" id="UP001634393"/>
    </source>
</evidence>
<keyword evidence="3" id="KW-1185">Reference proteome</keyword>
<dbReference type="InterPro" id="IPR001810">
    <property type="entry name" value="F-box_dom"/>
</dbReference>
<comment type="caution">
    <text evidence="2">The sequence shown here is derived from an EMBL/GenBank/DDBJ whole genome shotgun (WGS) entry which is preliminary data.</text>
</comment>
<dbReference type="PANTHER" id="PTHR31111:SF136">
    <property type="entry name" value="F-BOX ASSOCIATED DOMAIN-CONTAINING PROTEIN"/>
    <property type="match status" value="1"/>
</dbReference>
<dbReference type="Gene3D" id="1.20.1280.50">
    <property type="match status" value="1"/>
</dbReference>
<dbReference type="EMBL" id="JBJXBP010000008">
    <property type="protein sequence ID" value="KAL3814461.1"/>
    <property type="molecule type" value="Genomic_DNA"/>
</dbReference>
<protein>
    <recommendedName>
        <fullName evidence="1">F-box domain-containing protein</fullName>
    </recommendedName>
</protein>